<evidence type="ECO:0000256" key="7">
    <source>
        <dbReference type="ARBA" id="ARBA00023136"/>
    </source>
</evidence>
<dbReference type="Pfam" id="PF03845">
    <property type="entry name" value="Spore_permease"/>
    <property type="match status" value="1"/>
</dbReference>
<feature type="transmembrane region" description="Helical" evidence="8">
    <location>
        <begin position="214"/>
        <end position="237"/>
    </location>
</feature>
<keyword evidence="6 8" id="KW-1133">Transmembrane helix</keyword>
<dbReference type="STRING" id="474960.SAMN05216180_0966"/>
<organism evidence="9 10">
    <name type="scientific">Hydrogenoanaerobacterium saccharovorans</name>
    <dbReference type="NCBI Taxonomy" id="474960"/>
    <lineage>
        <taxon>Bacteria</taxon>
        <taxon>Bacillati</taxon>
        <taxon>Bacillota</taxon>
        <taxon>Clostridia</taxon>
        <taxon>Eubacteriales</taxon>
        <taxon>Oscillospiraceae</taxon>
        <taxon>Hydrogenoanaerobacterium</taxon>
    </lineage>
</organism>
<dbReference type="AlphaFoldDB" id="A0A1H7ZY13"/>
<dbReference type="RefSeq" id="WP_092752181.1">
    <property type="nucleotide sequence ID" value="NZ_FOCG01000001.1"/>
</dbReference>
<evidence type="ECO:0000256" key="3">
    <source>
        <dbReference type="ARBA" id="ARBA00022448"/>
    </source>
</evidence>
<gene>
    <name evidence="9" type="ORF">SAMN05216180_0966</name>
</gene>
<dbReference type="InterPro" id="IPR004761">
    <property type="entry name" value="Spore_GerAB"/>
</dbReference>
<evidence type="ECO:0000256" key="4">
    <source>
        <dbReference type="ARBA" id="ARBA00022544"/>
    </source>
</evidence>
<feature type="transmembrane region" description="Helical" evidence="8">
    <location>
        <begin position="244"/>
        <end position="262"/>
    </location>
</feature>
<evidence type="ECO:0000313" key="9">
    <source>
        <dbReference type="EMBL" id="SEM63126.1"/>
    </source>
</evidence>
<evidence type="ECO:0000313" key="10">
    <source>
        <dbReference type="Proteomes" id="UP000199158"/>
    </source>
</evidence>
<feature type="transmembrane region" description="Helical" evidence="8">
    <location>
        <begin position="146"/>
        <end position="166"/>
    </location>
</feature>
<protein>
    <submittedName>
        <fullName evidence="9">Spore germination protein</fullName>
    </submittedName>
</protein>
<comment type="subcellular location">
    <subcellularLocation>
        <location evidence="1">Membrane</location>
        <topology evidence="1">Multi-pass membrane protein</topology>
    </subcellularLocation>
</comment>
<feature type="transmembrane region" description="Helical" evidence="8">
    <location>
        <begin position="84"/>
        <end position="104"/>
    </location>
</feature>
<feature type="transmembrane region" description="Helical" evidence="8">
    <location>
        <begin position="334"/>
        <end position="354"/>
    </location>
</feature>
<evidence type="ECO:0000256" key="8">
    <source>
        <dbReference type="SAM" id="Phobius"/>
    </source>
</evidence>
<name>A0A1H7ZY13_9FIRM</name>
<dbReference type="OrthoDB" id="1864034at2"/>
<evidence type="ECO:0000256" key="2">
    <source>
        <dbReference type="ARBA" id="ARBA00007998"/>
    </source>
</evidence>
<feature type="transmembrane region" description="Helical" evidence="8">
    <location>
        <begin position="12"/>
        <end position="32"/>
    </location>
</feature>
<reference evidence="9 10" key="1">
    <citation type="submission" date="2016-10" db="EMBL/GenBank/DDBJ databases">
        <authorList>
            <person name="de Groot N.N."/>
        </authorList>
    </citation>
    <scope>NUCLEOTIDE SEQUENCE [LARGE SCALE GENOMIC DNA]</scope>
    <source>
        <strain evidence="9 10">CGMCC 1.5070</strain>
    </source>
</reference>
<keyword evidence="3" id="KW-0813">Transport</keyword>
<dbReference type="PANTHER" id="PTHR34975:SF2">
    <property type="entry name" value="SPORE GERMINATION PROTEIN A2"/>
    <property type="match status" value="1"/>
</dbReference>
<dbReference type="GO" id="GO:0009847">
    <property type="term" value="P:spore germination"/>
    <property type="evidence" value="ECO:0007669"/>
    <property type="project" value="InterPro"/>
</dbReference>
<feature type="transmembrane region" description="Helical" evidence="8">
    <location>
        <begin position="268"/>
        <end position="293"/>
    </location>
</feature>
<keyword evidence="7 8" id="KW-0472">Membrane</keyword>
<feature type="transmembrane region" description="Helical" evidence="8">
    <location>
        <begin position="38"/>
        <end position="63"/>
    </location>
</feature>
<feature type="transmembrane region" description="Helical" evidence="8">
    <location>
        <begin position="116"/>
        <end position="134"/>
    </location>
</feature>
<proteinExistence type="inferred from homology"/>
<accession>A0A1H7ZY13</accession>
<feature type="transmembrane region" description="Helical" evidence="8">
    <location>
        <begin position="302"/>
        <end position="322"/>
    </location>
</feature>
<dbReference type="PANTHER" id="PTHR34975">
    <property type="entry name" value="SPORE GERMINATION PROTEIN A2"/>
    <property type="match status" value="1"/>
</dbReference>
<sequence>MIRNTLIDSKQIVMLMVMFRIFNLLTFAPQMGSLENTASAMIALPVSHLLLALILLPAALLLNRYKECNIVDCALQLNKITGKVLAVLLFLYTAFVAANTISNFEFLLTSVIYPQTSPIFFILTFTAVCAYGAFMGLEPVTRVNTFVFFLSLAALVFISIAVLPSANFVYLQNPMYEGATAVAKQAVKHCFANFDVVIWLLLAPDLKGNINKSFIYWAILSFIAVEYMVTLLTVGLGDYAKSQMFPFFSLAVIAEMSIFQRLDSLHITLWTFIAFVKVSVYLYLASQCLGYLLPKRLKKTRILIGTAVSAGGALIISSSLPYLTRVHGVLHSGLPVAILAVLIPFALLIWSLFVKRRGAF</sequence>
<dbReference type="Proteomes" id="UP000199158">
    <property type="component" value="Unassembled WGS sequence"/>
</dbReference>
<evidence type="ECO:0000256" key="6">
    <source>
        <dbReference type="ARBA" id="ARBA00022989"/>
    </source>
</evidence>
<keyword evidence="10" id="KW-1185">Reference proteome</keyword>
<dbReference type="GO" id="GO:0016020">
    <property type="term" value="C:membrane"/>
    <property type="evidence" value="ECO:0007669"/>
    <property type="project" value="UniProtKB-SubCell"/>
</dbReference>
<dbReference type="EMBL" id="FOCG01000001">
    <property type="protein sequence ID" value="SEM63126.1"/>
    <property type="molecule type" value="Genomic_DNA"/>
</dbReference>
<comment type="similarity">
    <text evidence="2">Belongs to the amino acid-polyamine-organocation (APC) superfamily. Spore germination protein (SGP) (TC 2.A.3.9) family.</text>
</comment>
<evidence type="ECO:0000256" key="1">
    <source>
        <dbReference type="ARBA" id="ARBA00004141"/>
    </source>
</evidence>
<keyword evidence="5 8" id="KW-0812">Transmembrane</keyword>
<evidence type="ECO:0000256" key="5">
    <source>
        <dbReference type="ARBA" id="ARBA00022692"/>
    </source>
</evidence>
<keyword evidence="4" id="KW-0309">Germination</keyword>